<reference evidence="5" key="1">
    <citation type="submission" date="2018-10" db="EMBL/GenBank/DDBJ databases">
        <authorList>
            <consortium name="GenomeTrakr network: Whole genome sequencing for foodborne pathogen traceback"/>
        </authorList>
    </citation>
    <scope>NUCLEOTIDE SEQUENCE</scope>
    <source>
        <strain evidence="5">FDA00013435</strain>
    </source>
</reference>
<dbReference type="EMBL" id="AAHRRA010000028">
    <property type="protein sequence ID" value="EBZ6053784.1"/>
    <property type="molecule type" value="Genomic_DNA"/>
</dbReference>
<feature type="domain" description="Peptidase M10 serralysin C-terminal" evidence="4">
    <location>
        <begin position="1"/>
        <end position="100"/>
    </location>
</feature>
<evidence type="ECO:0000256" key="3">
    <source>
        <dbReference type="ARBA" id="ARBA00022737"/>
    </source>
</evidence>
<organism evidence="5">
    <name type="scientific">Salmonella enterica subsp. enterica serovar Weslaco</name>
    <dbReference type="NCBI Taxonomy" id="1243597"/>
    <lineage>
        <taxon>Bacteria</taxon>
        <taxon>Pseudomonadati</taxon>
        <taxon>Pseudomonadota</taxon>
        <taxon>Gammaproteobacteria</taxon>
        <taxon>Enterobacterales</taxon>
        <taxon>Enterobacteriaceae</taxon>
        <taxon>Salmonella</taxon>
    </lineage>
</organism>
<comment type="caution">
    <text evidence="5">The sequence shown here is derived from an EMBL/GenBank/DDBJ whole genome shotgun (WGS) entry which is preliminary data.</text>
</comment>
<dbReference type="Pfam" id="PF08548">
    <property type="entry name" value="Peptidase_M10_C"/>
    <property type="match status" value="1"/>
</dbReference>
<sequence length="100" mass="11032">GKDIFVYSEVKDSPFNSPDKIMDFESHIDKVDLSFFNKGENGHNFIKFVNGFSGQAGEATLTYNTNNNLSELALNIHGGSTPDFLVQIVGQVDVNTDFIV</sequence>
<accession>A0A5X3P9J5</accession>
<dbReference type="GO" id="GO:0005509">
    <property type="term" value="F:calcium ion binding"/>
    <property type="evidence" value="ECO:0007669"/>
    <property type="project" value="InterPro"/>
</dbReference>
<dbReference type="SUPFAM" id="SSF51120">
    <property type="entry name" value="beta-Roll"/>
    <property type="match status" value="1"/>
</dbReference>
<evidence type="ECO:0000259" key="4">
    <source>
        <dbReference type="Pfam" id="PF08548"/>
    </source>
</evidence>
<dbReference type="GO" id="GO:0005615">
    <property type="term" value="C:extracellular space"/>
    <property type="evidence" value="ECO:0007669"/>
    <property type="project" value="InterPro"/>
</dbReference>
<comment type="subcellular location">
    <subcellularLocation>
        <location evidence="1">Secreted</location>
    </subcellularLocation>
</comment>
<protein>
    <submittedName>
        <fullName evidence="5">Serine 3-dehydrogenase</fullName>
    </submittedName>
</protein>
<dbReference type="InterPro" id="IPR011049">
    <property type="entry name" value="Serralysin-like_metalloprot_C"/>
</dbReference>
<evidence type="ECO:0000256" key="1">
    <source>
        <dbReference type="ARBA" id="ARBA00004613"/>
    </source>
</evidence>
<name>A0A5X3P9J5_SALET</name>
<keyword evidence="2" id="KW-0964">Secreted</keyword>
<dbReference type="AlphaFoldDB" id="A0A5X3P9J5"/>
<evidence type="ECO:0000313" key="5">
    <source>
        <dbReference type="EMBL" id="EBZ6053784.1"/>
    </source>
</evidence>
<dbReference type="Gene3D" id="2.150.10.10">
    <property type="entry name" value="Serralysin-like metalloprotease, C-terminal"/>
    <property type="match status" value="1"/>
</dbReference>
<evidence type="ECO:0000256" key="2">
    <source>
        <dbReference type="ARBA" id="ARBA00022525"/>
    </source>
</evidence>
<gene>
    <name evidence="5" type="ORF">D2118_20560</name>
</gene>
<keyword evidence="3" id="KW-0677">Repeat</keyword>
<proteinExistence type="predicted"/>
<dbReference type="InterPro" id="IPR013858">
    <property type="entry name" value="Peptidase_M10B_C"/>
</dbReference>
<feature type="non-terminal residue" evidence="5">
    <location>
        <position position="1"/>
    </location>
</feature>